<name>A0A1X7S2H7_ZYMT9</name>
<keyword evidence="2" id="KW-1133">Transmembrane helix</keyword>
<evidence type="ECO:0000256" key="1">
    <source>
        <dbReference type="SAM" id="MobiDB-lite"/>
    </source>
</evidence>
<dbReference type="AlphaFoldDB" id="A0A1X7S2H7"/>
<sequence>MKSVAESLLGMLLTAVGSMTGMLLVFAIERHRPKKPLPVDEEVGVPETTPIGQEGEGQVKDDEKHEAEQAADEEGVGREGGNKKDGDAENKVEGEEKPPRWWEVGWLGWLARKMRRSEEEVEGPKHVVQVDAREVQGLVEGVEHREGGGEEVEKPVEARVKREKGWRW</sequence>
<evidence type="ECO:0000313" key="4">
    <source>
        <dbReference type="Proteomes" id="UP000215127"/>
    </source>
</evidence>
<proteinExistence type="predicted"/>
<feature type="transmembrane region" description="Helical" evidence="2">
    <location>
        <begin position="6"/>
        <end position="28"/>
    </location>
</feature>
<organism evidence="3 4">
    <name type="scientific">Zymoseptoria tritici (strain ST99CH_3D7)</name>
    <dbReference type="NCBI Taxonomy" id="1276538"/>
    <lineage>
        <taxon>Eukaryota</taxon>
        <taxon>Fungi</taxon>
        <taxon>Dikarya</taxon>
        <taxon>Ascomycota</taxon>
        <taxon>Pezizomycotina</taxon>
        <taxon>Dothideomycetes</taxon>
        <taxon>Dothideomycetidae</taxon>
        <taxon>Mycosphaerellales</taxon>
        <taxon>Mycosphaerellaceae</taxon>
        <taxon>Zymoseptoria</taxon>
    </lineage>
</organism>
<feature type="region of interest" description="Disordered" evidence="1">
    <location>
        <begin position="35"/>
        <end position="97"/>
    </location>
</feature>
<keyword evidence="2" id="KW-0472">Membrane</keyword>
<evidence type="ECO:0000256" key="2">
    <source>
        <dbReference type="SAM" id="Phobius"/>
    </source>
</evidence>
<gene>
    <name evidence="3" type="ORF">ZT3D7_G9052</name>
</gene>
<dbReference type="EMBL" id="LT853700">
    <property type="protein sequence ID" value="SMQ53898.1"/>
    <property type="molecule type" value="Genomic_DNA"/>
</dbReference>
<reference evidence="3 4" key="1">
    <citation type="submission" date="2016-06" db="EMBL/GenBank/DDBJ databases">
        <authorList>
            <person name="Kjaerup R.B."/>
            <person name="Dalgaard T.S."/>
            <person name="Juul-Madsen H.R."/>
        </authorList>
    </citation>
    <scope>NUCLEOTIDE SEQUENCE [LARGE SCALE GENOMIC DNA]</scope>
</reference>
<feature type="compositionally biased region" description="Basic and acidic residues" evidence="1">
    <location>
        <begin position="75"/>
        <end position="97"/>
    </location>
</feature>
<evidence type="ECO:0000313" key="3">
    <source>
        <dbReference type="EMBL" id="SMQ53898.1"/>
    </source>
</evidence>
<accession>A0A1X7S2H7</accession>
<keyword evidence="2" id="KW-0812">Transmembrane</keyword>
<dbReference type="Proteomes" id="UP000215127">
    <property type="component" value="Chromosome 9"/>
</dbReference>
<keyword evidence="4" id="KW-1185">Reference proteome</keyword>
<feature type="compositionally biased region" description="Basic and acidic residues" evidence="1">
    <location>
        <begin position="57"/>
        <end position="68"/>
    </location>
</feature>
<protein>
    <submittedName>
        <fullName evidence="3">Uncharacterized protein</fullName>
    </submittedName>
</protein>